<organism evidence="3 4">
    <name type="scientific">Durio zibethinus</name>
    <name type="common">Durian</name>
    <dbReference type="NCBI Taxonomy" id="66656"/>
    <lineage>
        <taxon>Eukaryota</taxon>
        <taxon>Viridiplantae</taxon>
        <taxon>Streptophyta</taxon>
        <taxon>Embryophyta</taxon>
        <taxon>Tracheophyta</taxon>
        <taxon>Spermatophyta</taxon>
        <taxon>Magnoliopsida</taxon>
        <taxon>eudicotyledons</taxon>
        <taxon>Gunneridae</taxon>
        <taxon>Pentapetalae</taxon>
        <taxon>rosids</taxon>
        <taxon>malvids</taxon>
        <taxon>Malvales</taxon>
        <taxon>Malvaceae</taxon>
        <taxon>Helicteroideae</taxon>
        <taxon>Durio</taxon>
    </lineage>
</organism>
<evidence type="ECO:0000256" key="2">
    <source>
        <dbReference type="ARBA" id="ARBA00023180"/>
    </source>
</evidence>
<dbReference type="RefSeq" id="XP_022743979.1">
    <property type="nucleotide sequence ID" value="XM_022888244.1"/>
</dbReference>
<dbReference type="GO" id="GO:0016671">
    <property type="term" value="F:oxidoreductase activity, acting on a sulfur group of donors, disulfide as acceptor"/>
    <property type="evidence" value="ECO:0007669"/>
    <property type="project" value="InterPro"/>
</dbReference>
<name>A0A6P5YU01_DURZI</name>
<gene>
    <name evidence="4" type="primary">LOC111294941</name>
</gene>
<keyword evidence="2" id="KW-0325">Glycoprotein</keyword>
<sequence>MGRVCHESYEWHFRFILRVERLTLENKQNEGVYCFDMTRLGTVPIDCYKNDYGNVLGKWNAAETAQLNPPHKFVPWVLVNGQPLREDFENFVSYVCKACKGEQVPEACQSLPLMNKSLKKATLSNPASLLHADTPTFNHMVTELWDSLWLLSA</sequence>
<accession>A0A6P5YU01</accession>
<dbReference type="PANTHER" id="PTHR13234:SF48">
    <property type="entry name" value="GAMMA INTERFERON RESPONSIVE LYSOSOMAL THIOL (GILT) REDUCTASE FAMILY PROTEIN"/>
    <property type="match status" value="1"/>
</dbReference>
<evidence type="ECO:0000256" key="1">
    <source>
        <dbReference type="ARBA" id="ARBA00005679"/>
    </source>
</evidence>
<dbReference type="KEGG" id="dzi:111294941"/>
<reference evidence="4" key="1">
    <citation type="submission" date="2025-08" db="UniProtKB">
        <authorList>
            <consortium name="RefSeq"/>
        </authorList>
    </citation>
    <scope>IDENTIFICATION</scope>
    <source>
        <tissue evidence="4">Fruit stalk</tissue>
    </source>
</reference>
<proteinExistence type="inferred from homology"/>
<keyword evidence="3" id="KW-1185">Reference proteome</keyword>
<evidence type="ECO:0000313" key="4">
    <source>
        <dbReference type="RefSeq" id="XP_022743979.1"/>
    </source>
</evidence>
<evidence type="ECO:0000313" key="3">
    <source>
        <dbReference type="Proteomes" id="UP000515121"/>
    </source>
</evidence>
<dbReference type="Proteomes" id="UP000515121">
    <property type="component" value="Unplaced"/>
</dbReference>
<protein>
    <submittedName>
        <fullName evidence="4">Uncharacterized protein LOC111294941</fullName>
    </submittedName>
</protein>
<dbReference type="PANTHER" id="PTHR13234">
    <property type="entry name" value="GAMMA-INTERFERON INDUCIBLE LYSOSOMAL THIOL REDUCTASE GILT"/>
    <property type="match status" value="1"/>
</dbReference>
<dbReference type="GeneID" id="111294941"/>
<dbReference type="InterPro" id="IPR004911">
    <property type="entry name" value="Interferon-induced_GILT"/>
</dbReference>
<dbReference type="OrthoDB" id="958254at2759"/>
<comment type="similarity">
    <text evidence="1">Belongs to the GILT family.</text>
</comment>
<dbReference type="AlphaFoldDB" id="A0A6P5YU01"/>